<evidence type="ECO:0000313" key="8">
    <source>
        <dbReference type="EMBL" id="SMF76060.1"/>
    </source>
</evidence>
<dbReference type="RefSeq" id="WP_208918234.1">
    <property type="nucleotide sequence ID" value="NZ_LT840184.1"/>
</dbReference>
<dbReference type="InterPro" id="IPR007140">
    <property type="entry name" value="DUF350"/>
</dbReference>
<keyword evidence="9" id="KW-1185">Reference proteome</keyword>
<evidence type="ECO:0000256" key="5">
    <source>
        <dbReference type="ARBA" id="ARBA00022989"/>
    </source>
</evidence>
<comment type="subcellular location">
    <subcellularLocation>
        <location evidence="1">Cell membrane</location>
        <topology evidence="1">Multi-pass membrane protein</topology>
    </subcellularLocation>
</comment>
<keyword evidence="3" id="KW-1003">Cell membrane</keyword>
<keyword evidence="6 7" id="KW-0472">Membrane</keyword>
<evidence type="ECO:0000256" key="7">
    <source>
        <dbReference type="SAM" id="Phobius"/>
    </source>
</evidence>
<evidence type="ECO:0000313" key="9">
    <source>
        <dbReference type="Proteomes" id="UP000192940"/>
    </source>
</evidence>
<dbReference type="STRING" id="1313296.SAMN05661091_1273"/>
<dbReference type="EMBL" id="LT840184">
    <property type="protein sequence ID" value="SMF76060.1"/>
    <property type="molecule type" value="Genomic_DNA"/>
</dbReference>
<dbReference type="PANTHER" id="PTHR40043:SF1">
    <property type="entry name" value="UPF0719 INNER MEMBRANE PROTEIN YJFL"/>
    <property type="match status" value="1"/>
</dbReference>
<dbReference type="Proteomes" id="UP000192940">
    <property type="component" value="Chromosome I"/>
</dbReference>
<keyword evidence="5 7" id="KW-1133">Transmembrane helix</keyword>
<proteinExistence type="inferred from homology"/>
<evidence type="ECO:0000256" key="1">
    <source>
        <dbReference type="ARBA" id="ARBA00004651"/>
    </source>
</evidence>
<name>A0A1X7GXM1_9BACL</name>
<evidence type="ECO:0000256" key="3">
    <source>
        <dbReference type="ARBA" id="ARBA00022475"/>
    </source>
</evidence>
<organism evidence="8 9">
    <name type="scientific">Paenibacillus uliginis N3/975</name>
    <dbReference type="NCBI Taxonomy" id="1313296"/>
    <lineage>
        <taxon>Bacteria</taxon>
        <taxon>Bacillati</taxon>
        <taxon>Bacillota</taxon>
        <taxon>Bacilli</taxon>
        <taxon>Bacillales</taxon>
        <taxon>Paenibacillaceae</taxon>
        <taxon>Paenibacillus</taxon>
    </lineage>
</organism>
<comment type="similarity">
    <text evidence="2">Belongs to the UPF0719 family.</text>
</comment>
<feature type="transmembrane region" description="Helical" evidence="7">
    <location>
        <begin position="6"/>
        <end position="29"/>
    </location>
</feature>
<evidence type="ECO:0000256" key="6">
    <source>
        <dbReference type="ARBA" id="ARBA00023136"/>
    </source>
</evidence>
<dbReference type="GO" id="GO:0005886">
    <property type="term" value="C:plasma membrane"/>
    <property type="evidence" value="ECO:0007669"/>
    <property type="project" value="UniProtKB-SubCell"/>
</dbReference>
<feature type="transmembrane region" description="Helical" evidence="7">
    <location>
        <begin position="76"/>
        <end position="94"/>
    </location>
</feature>
<accession>A0A1X7GXM1</accession>
<feature type="transmembrane region" description="Helical" evidence="7">
    <location>
        <begin position="50"/>
        <end position="70"/>
    </location>
</feature>
<keyword evidence="4 7" id="KW-0812">Transmembrane</keyword>
<dbReference type="AlphaFoldDB" id="A0A1X7GXM1"/>
<dbReference type="PANTHER" id="PTHR40043">
    <property type="entry name" value="UPF0719 INNER MEMBRANE PROTEIN YJFL"/>
    <property type="match status" value="1"/>
</dbReference>
<dbReference type="Pfam" id="PF03994">
    <property type="entry name" value="DUF350"/>
    <property type="match status" value="1"/>
</dbReference>
<reference evidence="8 9" key="1">
    <citation type="submission" date="2017-04" db="EMBL/GenBank/DDBJ databases">
        <authorList>
            <person name="Afonso C.L."/>
            <person name="Miller P.J."/>
            <person name="Scott M.A."/>
            <person name="Spackman E."/>
            <person name="Goraichik I."/>
            <person name="Dimitrov K.M."/>
            <person name="Suarez D.L."/>
            <person name="Swayne D.E."/>
        </authorList>
    </citation>
    <scope>NUCLEOTIDE SEQUENCE [LARGE SCALE GENOMIC DNA]</scope>
    <source>
        <strain evidence="8 9">N3/975</strain>
    </source>
</reference>
<evidence type="ECO:0000256" key="2">
    <source>
        <dbReference type="ARBA" id="ARBA00005779"/>
    </source>
</evidence>
<protein>
    <submittedName>
        <fullName evidence="8">Putative membrane protein</fullName>
    </submittedName>
</protein>
<evidence type="ECO:0000256" key="4">
    <source>
        <dbReference type="ARBA" id="ARBA00022692"/>
    </source>
</evidence>
<feature type="transmembrane region" description="Helical" evidence="7">
    <location>
        <begin position="114"/>
        <end position="133"/>
    </location>
</feature>
<sequence>MQNFGLNLLNVIIGLGIILGVLIIGYFVFSSLTRFDDRKEITGGNTAAGLYMGSKLLGLCIIVAMVSYSSHSWLQMIIWSLIGMAILCLVYLIFDWITPQFKVCEEIAKGNMAVAQLLRSIIIGVSIVVGTFLM</sequence>
<gene>
    <name evidence="8" type="ORF">SAMN05661091_1273</name>
</gene>